<dbReference type="Proteomes" id="UP000183900">
    <property type="component" value="Unassembled WGS sequence"/>
</dbReference>
<gene>
    <name evidence="1" type="ORF">Ga0061067_102432</name>
</gene>
<dbReference type="EMBL" id="CYHE01000002">
    <property type="protein sequence ID" value="CUA93569.1"/>
    <property type="molecule type" value="Genomic_DNA"/>
</dbReference>
<evidence type="ECO:0000313" key="1">
    <source>
        <dbReference type="EMBL" id="CUA93569.1"/>
    </source>
</evidence>
<name>A0A0K6HRQ7_9HYPH</name>
<dbReference type="InterPro" id="IPR021242">
    <property type="entry name" value="DUF2799"/>
</dbReference>
<sequence>MKFWLGAAAAVGLALLLSGCDTVSKEQCQAGDWRALGRADAASGHAANRISKVAEDCGQYGISPDPAAYQSGWQEGVQIYCTPLNGFNIGRQGDTKSDICPPALAGQFEYAYQLGNRIYSARREVENVESRLRYLESSTDSARFDLSRLDCGSGSPDERNACRQKADRLRDRISDSRFEIQDLRFRLMQRQGEYAATEAAVNAEARRLISGYGG</sequence>
<dbReference type="RefSeq" id="WP_055454680.1">
    <property type="nucleotide sequence ID" value="NZ_CYHE01000002.1"/>
</dbReference>
<dbReference type="PROSITE" id="PS51257">
    <property type="entry name" value="PROKAR_LIPOPROTEIN"/>
    <property type="match status" value="1"/>
</dbReference>
<dbReference type="AlphaFoldDB" id="A0A0K6HRQ7"/>
<keyword evidence="2" id="KW-1185">Reference proteome</keyword>
<dbReference type="OrthoDB" id="5917215at2"/>
<evidence type="ECO:0008006" key="3">
    <source>
        <dbReference type="Google" id="ProtNLM"/>
    </source>
</evidence>
<reference evidence="2" key="1">
    <citation type="submission" date="2015-08" db="EMBL/GenBank/DDBJ databases">
        <authorList>
            <person name="Varghese N."/>
        </authorList>
    </citation>
    <scope>NUCLEOTIDE SEQUENCE [LARGE SCALE GENOMIC DNA]</scope>
    <source>
        <strain evidence="2">DSM 23407</strain>
    </source>
</reference>
<proteinExistence type="predicted"/>
<dbReference type="Pfam" id="PF10973">
    <property type="entry name" value="DUF2799"/>
    <property type="match status" value="1"/>
</dbReference>
<accession>A0A0K6HRQ7</accession>
<evidence type="ECO:0000313" key="2">
    <source>
        <dbReference type="Proteomes" id="UP000183900"/>
    </source>
</evidence>
<organism evidence="1 2">
    <name type="scientific">Pannonibacter indicus</name>
    <dbReference type="NCBI Taxonomy" id="466044"/>
    <lineage>
        <taxon>Bacteria</taxon>
        <taxon>Pseudomonadati</taxon>
        <taxon>Pseudomonadota</taxon>
        <taxon>Alphaproteobacteria</taxon>
        <taxon>Hyphomicrobiales</taxon>
        <taxon>Stappiaceae</taxon>
        <taxon>Pannonibacter</taxon>
    </lineage>
</organism>
<protein>
    <recommendedName>
        <fullName evidence="3">DUF2799 domain-containing protein</fullName>
    </recommendedName>
</protein>